<organism evidence="2 3">
    <name type="scientific">Thermopolyspora flexuosa</name>
    <dbReference type="NCBI Taxonomy" id="103836"/>
    <lineage>
        <taxon>Bacteria</taxon>
        <taxon>Bacillati</taxon>
        <taxon>Actinomycetota</taxon>
        <taxon>Actinomycetes</taxon>
        <taxon>Streptosporangiales</taxon>
        <taxon>Streptosporangiaceae</taxon>
        <taxon>Thermopolyspora</taxon>
    </lineage>
</organism>
<proteinExistence type="predicted"/>
<dbReference type="InterPro" id="IPR040942">
    <property type="entry name" value="Minimal_Cpol"/>
</dbReference>
<dbReference type="InterPro" id="IPR043128">
    <property type="entry name" value="Rev_trsase/Diguanyl_cyclase"/>
</dbReference>
<dbReference type="EMBL" id="VFPQ01000001">
    <property type="protein sequence ID" value="TQM77257.1"/>
    <property type="molecule type" value="Genomic_DNA"/>
</dbReference>
<comment type="caution">
    <text evidence="2">The sequence shown here is derived from an EMBL/GenBank/DDBJ whole genome shotgun (WGS) entry which is preliminary data.</text>
</comment>
<evidence type="ECO:0000313" key="3">
    <source>
        <dbReference type="Proteomes" id="UP000319213"/>
    </source>
</evidence>
<keyword evidence="3" id="KW-1185">Reference proteome</keyword>
<feature type="domain" description="Minimal CRISPR polymerase" evidence="1">
    <location>
        <begin position="15"/>
        <end position="129"/>
    </location>
</feature>
<protein>
    <recommendedName>
        <fullName evidence="1">Minimal CRISPR polymerase domain-containing protein</fullName>
    </recommendedName>
</protein>
<accession>A0A543J352</accession>
<sequence length="132" mass="14835">MNDEPDNEPSGHDTFAYFDGDDIGPRLELLLLDNKIEEARQYSLSINQALTQARTLLEDIHPVEVIIFGGDDLFVSWPDDKVALSDIENVKRVFLEMTGNTMSVGLGRSPKEAMHNLRRAKLLGKDKIVQPL</sequence>
<dbReference type="Gene3D" id="3.30.70.270">
    <property type="match status" value="1"/>
</dbReference>
<dbReference type="Pfam" id="PF18182">
    <property type="entry name" value="mCpol"/>
    <property type="match status" value="1"/>
</dbReference>
<dbReference type="AlphaFoldDB" id="A0A543J352"/>
<name>A0A543J352_9ACTN</name>
<gene>
    <name evidence="2" type="ORF">FHX40_4014</name>
</gene>
<evidence type="ECO:0000313" key="2">
    <source>
        <dbReference type="EMBL" id="TQM77257.1"/>
    </source>
</evidence>
<dbReference type="Proteomes" id="UP000319213">
    <property type="component" value="Unassembled WGS sequence"/>
</dbReference>
<dbReference type="NCBIfam" id="NF033576">
    <property type="entry name" value="mCpol"/>
    <property type="match status" value="1"/>
</dbReference>
<evidence type="ECO:0000259" key="1">
    <source>
        <dbReference type="Pfam" id="PF18182"/>
    </source>
</evidence>
<reference evidence="2 3" key="1">
    <citation type="submission" date="2019-06" db="EMBL/GenBank/DDBJ databases">
        <title>Sequencing the genomes of 1000 actinobacteria strains.</title>
        <authorList>
            <person name="Klenk H.-P."/>
        </authorList>
    </citation>
    <scope>NUCLEOTIDE SEQUENCE [LARGE SCALE GENOMIC DNA]</scope>
    <source>
        <strain evidence="2 3">DSM 43186</strain>
    </source>
</reference>
<dbReference type="RefSeq" id="WP_170198897.1">
    <property type="nucleotide sequence ID" value="NZ_BMPV01000002.1"/>
</dbReference>